<sequence>MDIKQISNKLKDQLLAVKPSRDWTMEYRPCQVKLKNGEILDRVYLSASEPYMRTWGVMPDQDSGKKYVLIEDVEEIKESPYRMPVHLANKLYKAGESGMGYCLYKMQFDNGKTIEVSSGNAVDFPPIPNGLKSENIKDVFPHEGSRKNPINSHDYTWCLFKWEIPEIGKEETTANIDYTSMAADVQPDKMVPKSNFWSKLKSLWS</sequence>
<protein>
    <recommendedName>
        <fullName evidence="3">START domain-containing protein</fullName>
    </recommendedName>
</protein>
<reference evidence="1 2" key="1">
    <citation type="submission" date="2020-04" db="EMBL/GenBank/DDBJ databases">
        <authorList>
            <person name="Yoon J."/>
        </authorList>
    </citation>
    <scope>NUCLEOTIDE SEQUENCE [LARGE SCALE GENOMIC DNA]</scope>
    <source>
        <strain evidence="1 2">DJ-13</strain>
    </source>
</reference>
<comment type="caution">
    <text evidence="1">The sequence shown here is derived from an EMBL/GenBank/DDBJ whole genome shotgun (WGS) entry which is preliminary data.</text>
</comment>
<gene>
    <name evidence="1" type="ORF">HCU67_00625</name>
</gene>
<proteinExistence type="predicted"/>
<name>A0ABX1GMY5_9FLAO</name>
<dbReference type="RefSeq" id="WP_168550678.1">
    <property type="nucleotide sequence ID" value="NZ_JAAWWL010000001.1"/>
</dbReference>
<organism evidence="1 2">
    <name type="scientific">Croceivirga thetidis</name>
    <dbReference type="NCBI Taxonomy" id="2721623"/>
    <lineage>
        <taxon>Bacteria</taxon>
        <taxon>Pseudomonadati</taxon>
        <taxon>Bacteroidota</taxon>
        <taxon>Flavobacteriia</taxon>
        <taxon>Flavobacteriales</taxon>
        <taxon>Flavobacteriaceae</taxon>
        <taxon>Croceivirga</taxon>
    </lineage>
</organism>
<evidence type="ECO:0000313" key="1">
    <source>
        <dbReference type="EMBL" id="NKI30430.1"/>
    </source>
</evidence>
<keyword evidence="2" id="KW-1185">Reference proteome</keyword>
<accession>A0ABX1GMY5</accession>
<evidence type="ECO:0008006" key="3">
    <source>
        <dbReference type="Google" id="ProtNLM"/>
    </source>
</evidence>
<dbReference type="EMBL" id="JAAWWL010000001">
    <property type="protein sequence ID" value="NKI30430.1"/>
    <property type="molecule type" value="Genomic_DNA"/>
</dbReference>
<dbReference type="Proteomes" id="UP000718451">
    <property type="component" value="Unassembled WGS sequence"/>
</dbReference>
<evidence type="ECO:0000313" key="2">
    <source>
        <dbReference type="Proteomes" id="UP000718451"/>
    </source>
</evidence>